<evidence type="ECO:0000313" key="5">
    <source>
        <dbReference type="EMBL" id="KAL0574749.1"/>
    </source>
</evidence>
<dbReference type="InterPro" id="IPR002068">
    <property type="entry name" value="A-crystallin/Hsp20_dom"/>
</dbReference>
<dbReference type="EMBL" id="JBAHYK010000371">
    <property type="protein sequence ID" value="KAL0574749.1"/>
    <property type="molecule type" value="Genomic_DNA"/>
</dbReference>
<evidence type="ECO:0000259" key="4">
    <source>
        <dbReference type="PROSITE" id="PS01031"/>
    </source>
</evidence>
<gene>
    <name evidence="5" type="ORF">V5O48_007216</name>
</gene>
<evidence type="ECO:0000256" key="2">
    <source>
        <dbReference type="PROSITE-ProRule" id="PRU00285"/>
    </source>
</evidence>
<protein>
    <recommendedName>
        <fullName evidence="4">SHSP domain-containing protein</fullName>
    </recommendedName>
</protein>
<proteinExistence type="inferred from homology"/>
<dbReference type="InterPro" id="IPR031107">
    <property type="entry name" value="Small_HSP"/>
</dbReference>
<comment type="caution">
    <text evidence="5">The sequence shown here is derived from an EMBL/GenBank/DDBJ whole genome shotgun (WGS) entry which is preliminary data.</text>
</comment>
<keyword evidence="1" id="KW-0346">Stress response</keyword>
<feature type="domain" description="SHSP" evidence="4">
    <location>
        <begin position="1"/>
        <end position="81"/>
    </location>
</feature>
<keyword evidence="6" id="KW-1185">Reference proteome</keyword>
<organism evidence="5 6">
    <name type="scientific">Marasmius crinis-equi</name>
    <dbReference type="NCBI Taxonomy" id="585013"/>
    <lineage>
        <taxon>Eukaryota</taxon>
        <taxon>Fungi</taxon>
        <taxon>Dikarya</taxon>
        <taxon>Basidiomycota</taxon>
        <taxon>Agaricomycotina</taxon>
        <taxon>Agaricomycetes</taxon>
        <taxon>Agaricomycetidae</taxon>
        <taxon>Agaricales</taxon>
        <taxon>Marasmiineae</taxon>
        <taxon>Marasmiaceae</taxon>
        <taxon>Marasmius</taxon>
    </lineage>
</organism>
<dbReference type="Proteomes" id="UP001465976">
    <property type="component" value="Unassembled WGS sequence"/>
</dbReference>
<evidence type="ECO:0000256" key="3">
    <source>
        <dbReference type="RuleBase" id="RU003616"/>
    </source>
</evidence>
<dbReference type="InterPro" id="IPR008978">
    <property type="entry name" value="HSP20-like_chaperone"/>
</dbReference>
<dbReference type="SUPFAM" id="SSF49764">
    <property type="entry name" value="HSP20-like chaperones"/>
    <property type="match status" value="1"/>
</dbReference>
<dbReference type="PROSITE" id="PS01031">
    <property type="entry name" value="SHSP"/>
    <property type="match status" value="1"/>
</dbReference>
<dbReference type="PANTHER" id="PTHR11527">
    <property type="entry name" value="HEAT-SHOCK PROTEIN 20 FAMILY MEMBER"/>
    <property type="match status" value="1"/>
</dbReference>
<name>A0ABR3FHT3_9AGAR</name>
<dbReference type="CDD" id="cd06464">
    <property type="entry name" value="ACD_sHsps-like"/>
    <property type="match status" value="1"/>
</dbReference>
<reference evidence="5 6" key="1">
    <citation type="submission" date="2024-02" db="EMBL/GenBank/DDBJ databases">
        <title>A draft genome for the cacao thread blight pathogen Marasmius crinis-equi.</title>
        <authorList>
            <person name="Cohen S.P."/>
            <person name="Baruah I.K."/>
            <person name="Amoako-Attah I."/>
            <person name="Bukari Y."/>
            <person name="Meinhardt L.W."/>
            <person name="Bailey B.A."/>
        </authorList>
    </citation>
    <scope>NUCLEOTIDE SEQUENCE [LARGE SCALE GENOMIC DNA]</scope>
    <source>
        <strain evidence="5 6">GH-76</strain>
    </source>
</reference>
<accession>A0ABR3FHT3</accession>
<evidence type="ECO:0000313" key="6">
    <source>
        <dbReference type="Proteomes" id="UP001465976"/>
    </source>
</evidence>
<evidence type="ECO:0000256" key="1">
    <source>
        <dbReference type="ARBA" id="ARBA00023016"/>
    </source>
</evidence>
<dbReference type="Gene3D" id="2.60.40.790">
    <property type="match status" value="1"/>
</dbReference>
<sequence length="81" mass="9076">MKKEDLRIDIINGRLTVFEVAENHGGERGYAIREGGLFSRTLQLPHGVKEDEIKAAMENGVLTVTFPKADKEVEPRRITIA</sequence>
<dbReference type="Pfam" id="PF00011">
    <property type="entry name" value="HSP20"/>
    <property type="match status" value="1"/>
</dbReference>
<comment type="similarity">
    <text evidence="2 3">Belongs to the small heat shock protein (HSP20) family.</text>
</comment>